<evidence type="ECO:0000313" key="1">
    <source>
        <dbReference type="EMBL" id="MFC5565931.1"/>
    </source>
</evidence>
<gene>
    <name evidence="1" type="ORF">ACFPOC_05790</name>
</gene>
<dbReference type="EMBL" id="JBHSNA010000003">
    <property type="protein sequence ID" value="MFC5565931.1"/>
    <property type="molecule type" value="Genomic_DNA"/>
</dbReference>
<dbReference type="Proteomes" id="UP001596056">
    <property type="component" value="Unassembled WGS sequence"/>
</dbReference>
<comment type="caution">
    <text evidence="1">The sequence shown here is derived from an EMBL/GenBank/DDBJ whole genome shotgun (WGS) entry which is preliminary data.</text>
</comment>
<keyword evidence="2" id="KW-1185">Reference proteome</keyword>
<evidence type="ECO:0000313" key="2">
    <source>
        <dbReference type="Proteomes" id="UP001596056"/>
    </source>
</evidence>
<name>A0ABW0SAH8_9RHOB</name>
<accession>A0ABW0SAH8</accession>
<organism evidence="1 2">
    <name type="scientific">Rubellimicrobium aerolatum</name>
    <dbReference type="NCBI Taxonomy" id="490979"/>
    <lineage>
        <taxon>Bacteria</taxon>
        <taxon>Pseudomonadati</taxon>
        <taxon>Pseudomonadota</taxon>
        <taxon>Alphaproteobacteria</taxon>
        <taxon>Rhodobacterales</taxon>
        <taxon>Roseobacteraceae</taxon>
        <taxon>Rubellimicrobium</taxon>
    </lineage>
</organism>
<reference evidence="2" key="1">
    <citation type="journal article" date="2019" name="Int. J. Syst. Evol. Microbiol.">
        <title>The Global Catalogue of Microorganisms (GCM) 10K type strain sequencing project: providing services to taxonomists for standard genome sequencing and annotation.</title>
        <authorList>
            <consortium name="The Broad Institute Genomics Platform"/>
            <consortium name="The Broad Institute Genome Sequencing Center for Infectious Disease"/>
            <person name="Wu L."/>
            <person name="Ma J."/>
        </authorList>
    </citation>
    <scope>NUCLEOTIDE SEQUENCE [LARGE SCALE GENOMIC DNA]</scope>
    <source>
        <strain evidence="2">KACC 11588</strain>
    </source>
</reference>
<protein>
    <submittedName>
        <fullName evidence="1">Uncharacterized protein</fullName>
    </submittedName>
</protein>
<sequence>MSLVEGAYATPSAAATNLRQAYRQKSGRRFTASKMSLQRPSGRFEEHHLFAAAKRQLVIFRDQMIQRMPTDTPQERAEQVAEIADIEDRIFMIEEIHECPATSGTDLLAS</sequence>
<dbReference type="RefSeq" id="WP_209840196.1">
    <property type="nucleotide sequence ID" value="NZ_JAGGJP010000007.1"/>
</dbReference>
<proteinExistence type="predicted"/>